<feature type="domain" description="Glycine zipper 2TM" evidence="4">
    <location>
        <begin position="73"/>
        <end position="114"/>
    </location>
</feature>
<evidence type="ECO:0000256" key="2">
    <source>
        <dbReference type="ARBA" id="ARBA00023136"/>
    </source>
</evidence>
<evidence type="ECO:0000259" key="4">
    <source>
        <dbReference type="Pfam" id="PF05433"/>
    </source>
</evidence>
<comment type="subcellular location">
    <subcellularLocation>
        <location evidence="1">Membrane</location>
    </subcellularLocation>
</comment>
<proteinExistence type="predicted"/>
<dbReference type="RefSeq" id="WP_147071708.1">
    <property type="nucleotide sequence ID" value="NZ_AP021884.1"/>
</dbReference>
<dbReference type="OrthoDB" id="8537010at2"/>
<keyword evidence="6" id="KW-1185">Reference proteome</keyword>
<comment type="caution">
    <text evidence="5">The sequence shown here is derived from an EMBL/GenBank/DDBJ whole genome shotgun (WGS) entry which is preliminary data.</text>
</comment>
<feature type="chain" id="PRO_5022013231" description="Glycine zipper 2TM domain-containing protein" evidence="3">
    <location>
        <begin position="25"/>
        <end position="163"/>
    </location>
</feature>
<dbReference type="InterPro" id="IPR008816">
    <property type="entry name" value="Gly_zipper_2TM_dom"/>
</dbReference>
<evidence type="ECO:0000256" key="3">
    <source>
        <dbReference type="SAM" id="SignalP"/>
    </source>
</evidence>
<dbReference type="Proteomes" id="UP000321337">
    <property type="component" value="Unassembled WGS sequence"/>
</dbReference>
<dbReference type="Pfam" id="PF05433">
    <property type="entry name" value="Rick_17kDa_Anti"/>
    <property type="match status" value="1"/>
</dbReference>
<organism evidence="5 6">
    <name type="scientific">Sulfuriferula plumbiphila</name>
    <dbReference type="NCBI Taxonomy" id="171865"/>
    <lineage>
        <taxon>Bacteria</taxon>
        <taxon>Pseudomonadati</taxon>
        <taxon>Pseudomonadota</taxon>
        <taxon>Betaproteobacteria</taxon>
        <taxon>Nitrosomonadales</taxon>
        <taxon>Sulfuricellaceae</taxon>
        <taxon>Sulfuriferula</taxon>
    </lineage>
</organism>
<evidence type="ECO:0000313" key="5">
    <source>
        <dbReference type="EMBL" id="GEP30032.1"/>
    </source>
</evidence>
<dbReference type="GO" id="GO:0019867">
    <property type="term" value="C:outer membrane"/>
    <property type="evidence" value="ECO:0007669"/>
    <property type="project" value="InterPro"/>
</dbReference>
<evidence type="ECO:0000256" key="1">
    <source>
        <dbReference type="ARBA" id="ARBA00004370"/>
    </source>
</evidence>
<protein>
    <recommendedName>
        <fullName evidence="4">Glycine zipper 2TM domain-containing protein</fullName>
    </recommendedName>
</protein>
<dbReference type="AlphaFoldDB" id="A0A512L6G7"/>
<gene>
    <name evidence="5" type="ORF">TPL01_11700</name>
</gene>
<dbReference type="PANTHER" id="PTHR35603:SF2">
    <property type="entry name" value="OUTER MEMBRANE LIPOPROTEIN"/>
    <property type="match status" value="1"/>
</dbReference>
<dbReference type="PANTHER" id="PTHR35603">
    <property type="match status" value="1"/>
</dbReference>
<keyword evidence="2" id="KW-0472">Membrane</keyword>
<name>A0A512L6G7_9PROT</name>
<sequence length="163" mass="16821">MKTFHKVFALAGMSVILLGGCAGTNPYSDTRSNNPYPDNRSGNSPRYISAYGVIDSINSVRTDGNGSGSPIGIGTVIGGVVGGVLGNQIGGGRGKTAATAAGVVGGAVVGHEIEKNRNNASSPAYRIGVRLDNGGYESFTQDNIGDMRVGDRVRIDNGRVTRY</sequence>
<dbReference type="EMBL" id="BKAD01000010">
    <property type="protein sequence ID" value="GEP30032.1"/>
    <property type="molecule type" value="Genomic_DNA"/>
</dbReference>
<dbReference type="InterPro" id="IPR051407">
    <property type="entry name" value="Bact_OM_lipoprot/Surf_antigen"/>
</dbReference>
<evidence type="ECO:0000313" key="6">
    <source>
        <dbReference type="Proteomes" id="UP000321337"/>
    </source>
</evidence>
<feature type="signal peptide" evidence="3">
    <location>
        <begin position="1"/>
        <end position="24"/>
    </location>
</feature>
<accession>A0A512L6G7</accession>
<reference evidence="5 6" key="1">
    <citation type="submission" date="2019-07" db="EMBL/GenBank/DDBJ databases">
        <title>Whole genome shotgun sequence of Thiobacillus plumbophilus NBRC 107929.</title>
        <authorList>
            <person name="Hosoyama A."/>
            <person name="Uohara A."/>
            <person name="Ohji S."/>
            <person name="Ichikawa N."/>
        </authorList>
    </citation>
    <scope>NUCLEOTIDE SEQUENCE [LARGE SCALE GENOMIC DNA]</scope>
    <source>
        <strain evidence="5 6">NBRC 107929</strain>
    </source>
</reference>
<dbReference type="PROSITE" id="PS51257">
    <property type="entry name" value="PROKAR_LIPOPROTEIN"/>
    <property type="match status" value="1"/>
</dbReference>
<keyword evidence="3" id="KW-0732">Signal</keyword>